<protein>
    <recommendedName>
        <fullName evidence="4">Phosphatidic acid phosphatase type 2/haloperoxidase domain-containing protein</fullName>
    </recommendedName>
</protein>
<evidence type="ECO:0008006" key="4">
    <source>
        <dbReference type="Google" id="ProtNLM"/>
    </source>
</evidence>
<feature type="transmembrane region" description="Helical" evidence="1">
    <location>
        <begin position="150"/>
        <end position="167"/>
    </location>
</feature>
<keyword evidence="3" id="KW-1185">Reference proteome</keyword>
<accession>A0A2S7IMS0</accession>
<keyword evidence="1" id="KW-0812">Transmembrane</keyword>
<keyword evidence="1" id="KW-1133">Transmembrane helix</keyword>
<feature type="transmembrane region" description="Helical" evidence="1">
    <location>
        <begin position="201"/>
        <end position="220"/>
    </location>
</feature>
<feature type="transmembrane region" description="Helical" evidence="1">
    <location>
        <begin position="124"/>
        <end position="143"/>
    </location>
</feature>
<dbReference type="CDD" id="cd01610">
    <property type="entry name" value="PAP2_like"/>
    <property type="match status" value="1"/>
</dbReference>
<feature type="transmembrane region" description="Helical" evidence="1">
    <location>
        <begin position="173"/>
        <end position="189"/>
    </location>
</feature>
<evidence type="ECO:0000256" key="1">
    <source>
        <dbReference type="SAM" id="Phobius"/>
    </source>
</evidence>
<keyword evidence="1" id="KW-0472">Membrane</keyword>
<sequence length="225" mass="25146">MKTGLARFLSFVLHPLLIPTVLCGILFYTAPFTVANLESFNGQETIDFFGVKLSFRFGLLLLVFFFTFLIPGYLLYVLYRLRVIRSLTMERLEDRRGPYLIIVLLYTLFSFASLRYLVLLPQLTVVMASITFSVSCVSFISLYWQISAHATGMGGVIGGLIALTARFGTTSLLAPLVVFILLTGLVMSARLQLNAHTPRQILAGLLLGAFICGTTFYTFWQLDLV</sequence>
<dbReference type="EMBL" id="PTRA01000001">
    <property type="protein sequence ID" value="PQA58918.1"/>
    <property type="molecule type" value="Genomic_DNA"/>
</dbReference>
<proteinExistence type="predicted"/>
<dbReference type="OrthoDB" id="9786064at2"/>
<feature type="transmembrane region" description="Helical" evidence="1">
    <location>
        <begin position="12"/>
        <end position="35"/>
    </location>
</feature>
<dbReference type="Proteomes" id="UP000239590">
    <property type="component" value="Unassembled WGS sequence"/>
</dbReference>
<dbReference type="AlphaFoldDB" id="A0A2S7IMS0"/>
<dbReference type="RefSeq" id="WP_104710086.1">
    <property type="nucleotide sequence ID" value="NZ_PTRA01000001.1"/>
</dbReference>
<dbReference type="Gene3D" id="1.20.144.10">
    <property type="entry name" value="Phosphatidic acid phosphatase type 2/haloperoxidase"/>
    <property type="match status" value="1"/>
</dbReference>
<comment type="caution">
    <text evidence="2">The sequence shown here is derived from an EMBL/GenBank/DDBJ whole genome shotgun (WGS) entry which is preliminary data.</text>
</comment>
<organism evidence="2 3">
    <name type="scientific">Siphonobacter curvatus</name>
    <dbReference type="NCBI Taxonomy" id="2094562"/>
    <lineage>
        <taxon>Bacteria</taxon>
        <taxon>Pseudomonadati</taxon>
        <taxon>Bacteroidota</taxon>
        <taxon>Cytophagia</taxon>
        <taxon>Cytophagales</taxon>
        <taxon>Cytophagaceae</taxon>
        <taxon>Siphonobacter</taxon>
    </lineage>
</organism>
<feature type="transmembrane region" description="Helical" evidence="1">
    <location>
        <begin position="55"/>
        <end position="79"/>
    </location>
</feature>
<reference evidence="3" key="1">
    <citation type="submission" date="2018-02" db="EMBL/GenBank/DDBJ databases">
        <title>Genome sequencing of Solimonas sp. HR-BB.</title>
        <authorList>
            <person name="Lee Y."/>
            <person name="Jeon C.O."/>
        </authorList>
    </citation>
    <scope>NUCLEOTIDE SEQUENCE [LARGE SCALE GENOMIC DNA]</scope>
    <source>
        <strain evidence="3">HR-U</strain>
    </source>
</reference>
<evidence type="ECO:0000313" key="3">
    <source>
        <dbReference type="Proteomes" id="UP000239590"/>
    </source>
</evidence>
<gene>
    <name evidence="2" type="ORF">C5O19_04470</name>
</gene>
<evidence type="ECO:0000313" key="2">
    <source>
        <dbReference type="EMBL" id="PQA58918.1"/>
    </source>
</evidence>
<feature type="transmembrane region" description="Helical" evidence="1">
    <location>
        <begin position="99"/>
        <end position="118"/>
    </location>
</feature>
<name>A0A2S7IMS0_9BACT</name>